<dbReference type="EMBL" id="AEMG01000027">
    <property type="protein sequence ID" value="EFW90458.1"/>
    <property type="molecule type" value="Genomic_DNA"/>
</dbReference>
<reference evidence="2" key="3">
    <citation type="submission" date="2016-11" db="EMBL/GenBank/DDBJ databases">
        <authorList>
            <person name="Jaros S."/>
            <person name="Januszkiewicz K."/>
            <person name="Wedrychowicz H."/>
        </authorList>
    </citation>
    <scope>NUCLEOTIDE SEQUENCE [LARGE SCALE GENOMIC DNA]</scope>
    <source>
        <strain evidence="2">DX253</strain>
    </source>
</reference>
<dbReference type="EMBL" id="FRAN01000011">
    <property type="protein sequence ID" value="SHL68095.1"/>
    <property type="molecule type" value="Genomic_DNA"/>
</dbReference>
<evidence type="ECO:0000313" key="3">
    <source>
        <dbReference type="Proteomes" id="UP000003751"/>
    </source>
</evidence>
<organism evidence="1 3">
    <name type="scientific">Haladaptatus paucihalophilus DX253</name>
    <dbReference type="NCBI Taxonomy" id="797209"/>
    <lineage>
        <taxon>Archaea</taxon>
        <taxon>Methanobacteriati</taxon>
        <taxon>Methanobacteriota</taxon>
        <taxon>Stenosarchaea group</taxon>
        <taxon>Halobacteria</taxon>
        <taxon>Halobacteriales</taxon>
        <taxon>Haladaptataceae</taxon>
        <taxon>Haladaptatus</taxon>
    </lineage>
</organism>
<sequence>MTVTLGNNEEGEISIDKDKKFVTAQDVPADDGDTPAFIIEGPENYVVTVLAGTVIAPEFRDANGNKLDKDTRVIVQKCDKRGNRLGGFVVFNGTLGNFDYDKMRKDPDFMRHTKQTVVLKENQRLHVFVEIPSGAAGFSAEKSRLTIGDETSDFGEPVEILAWDSLAAPEQQAVSAMTQGAN</sequence>
<name>E7QYD3_HALPU</name>
<dbReference type="AlphaFoldDB" id="E7QYD3"/>
<proteinExistence type="predicted"/>
<protein>
    <submittedName>
        <fullName evidence="1">Uncharacterized protein</fullName>
    </submittedName>
</protein>
<accession>E7QYD3</accession>
<gene>
    <name evidence="2" type="ORF">SAMN05444342_4394</name>
    <name evidence="1" type="ORF">ZOD2009_19118</name>
</gene>
<dbReference type="PATRIC" id="fig|797209.4.peg.3739"/>
<dbReference type="Proteomes" id="UP000003751">
    <property type="component" value="Unassembled WGS sequence"/>
</dbReference>
<dbReference type="OrthoDB" id="350411at2157"/>
<reference evidence="4" key="2">
    <citation type="submission" date="2016-11" db="EMBL/GenBank/DDBJ databases">
        <authorList>
            <person name="Varghese N."/>
            <person name="Submissions S."/>
        </authorList>
    </citation>
    <scope>NUCLEOTIDE SEQUENCE [LARGE SCALE GENOMIC DNA]</scope>
    <source>
        <strain evidence="4">DX253</strain>
    </source>
</reference>
<dbReference type="STRING" id="797209.GCA_000376445_02144"/>
<dbReference type="Proteomes" id="UP000184203">
    <property type="component" value="Unassembled WGS sequence"/>
</dbReference>
<reference evidence="1 3" key="1">
    <citation type="journal article" date="2014" name="ISME J.">
        <title>Trehalose/2-sulfotrehalose biosynthesis and glycine-betaine uptake are widely spread mechanisms for osmoadaptation in the Halobacteriales.</title>
        <authorList>
            <person name="Youssef N.H."/>
            <person name="Savage-Ashlock K.N."/>
            <person name="McCully A.L."/>
            <person name="Luedtke B."/>
            <person name="Shaw E.I."/>
            <person name="Hoff W.D."/>
            <person name="Elshahed M.S."/>
        </authorList>
    </citation>
    <scope>NUCLEOTIDE SEQUENCE [LARGE SCALE GENOMIC DNA]</scope>
    <source>
        <strain evidence="1 3">DX253</strain>
    </source>
</reference>
<dbReference type="RefSeq" id="WP_007982552.1">
    <property type="nucleotide sequence ID" value="NZ_AEMG01000027.1"/>
</dbReference>
<dbReference type="eggNOG" id="ENOG502N5UD">
    <property type="taxonomic scope" value="Archaea"/>
</dbReference>
<evidence type="ECO:0000313" key="4">
    <source>
        <dbReference type="Proteomes" id="UP000184203"/>
    </source>
</evidence>
<evidence type="ECO:0000313" key="2">
    <source>
        <dbReference type="EMBL" id="SHL68095.1"/>
    </source>
</evidence>
<evidence type="ECO:0000313" key="1">
    <source>
        <dbReference type="EMBL" id="EFW90458.1"/>
    </source>
</evidence>
<keyword evidence="4" id="KW-1185">Reference proteome</keyword>